<dbReference type="Proteomes" id="UP000220922">
    <property type="component" value="Unassembled WGS sequence"/>
</dbReference>
<dbReference type="EMBL" id="LYXE01000196">
    <property type="protein sequence ID" value="PDV96488.1"/>
    <property type="molecule type" value="Genomic_DNA"/>
</dbReference>
<gene>
    <name evidence="1" type="ORF">A9Q02_22730</name>
</gene>
<reference evidence="1 2" key="1">
    <citation type="submission" date="2016-05" db="EMBL/GenBank/DDBJ databases">
        <authorList>
            <person name="Lavstsen T."/>
            <person name="Jespersen J.S."/>
        </authorList>
    </citation>
    <scope>NUCLEOTIDE SEQUENCE [LARGE SCALE GENOMIC DNA]</scope>
    <source>
        <strain evidence="1 2">B7-9</strain>
    </source>
</reference>
<proteinExistence type="predicted"/>
<protein>
    <submittedName>
        <fullName evidence="1">Uncharacterized protein</fullName>
    </submittedName>
</protein>
<dbReference type="AlphaFoldDB" id="A0A2H3KHF1"/>
<organism evidence="1 2">
    <name type="scientific">Candidatus Chloroploca asiatica</name>
    <dbReference type="NCBI Taxonomy" id="1506545"/>
    <lineage>
        <taxon>Bacteria</taxon>
        <taxon>Bacillati</taxon>
        <taxon>Chloroflexota</taxon>
        <taxon>Chloroflexia</taxon>
        <taxon>Chloroflexales</taxon>
        <taxon>Chloroflexineae</taxon>
        <taxon>Oscillochloridaceae</taxon>
        <taxon>Candidatus Chloroploca</taxon>
    </lineage>
</organism>
<evidence type="ECO:0000313" key="2">
    <source>
        <dbReference type="Proteomes" id="UP000220922"/>
    </source>
</evidence>
<accession>A0A2H3KHF1</accession>
<dbReference type="RefSeq" id="WP_097655414.1">
    <property type="nucleotide sequence ID" value="NZ_LYXE01000196.1"/>
</dbReference>
<keyword evidence="2" id="KW-1185">Reference proteome</keyword>
<name>A0A2H3KHF1_9CHLR</name>
<dbReference type="OrthoDB" id="9820370at2"/>
<sequence>MSTASPGTITLVGRTSAWQQRLPAGAADRGFRPPQPARGARPLHASWLHHPAYGTLGVALAPDAEGHGLALRRGQWVQLTGVVRPHVAVALPDDPRSAQAISLAPLLVDVTQVRLVSRNEDLPPLTVTPALQVRVLPPAPDSPTTLLPLASWADAVYWRGSTTTSTVSVAWNRVRGVVTPSGSLRYLRYVLSLDAPRQ</sequence>
<evidence type="ECO:0000313" key="1">
    <source>
        <dbReference type="EMBL" id="PDV96488.1"/>
    </source>
</evidence>
<comment type="caution">
    <text evidence="1">The sequence shown here is derived from an EMBL/GenBank/DDBJ whole genome shotgun (WGS) entry which is preliminary data.</text>
</comment>